<dbReference type="STRING" id="703135.A0A2A9NG47"/>
<keyword evidence="4" id="KW-1185">Reference proteome</keyword>
<dbReference type="GO" id="GO:0006813">
    <property type="term" value="P:potassium ion transport"/>
    <property type="evidence" value="ECO:0007669"/>
    <property type="project" value="TreeGrafter"/>
</dbReference>
<evidence type="ECO:0000256" key="2">
    <source>
        <dbReference type="SAM" id="Phobius"/>
    </source>
</evidence>
<keyword evidence="2" id="KW-0812">Transmembrane</keyword>
<dbReference type="PANTHER" id="PTHR28062">
    <property type="entry name" value="K+-H+ EXCHANGE-LIKE PROTEIN"/>
    <property type="match status" value="1"/>
</dbReference>
<evidence type="ECO:0000313" key="3">
    <source>
        <dbReference type="EMBL" id="PFH49975.1"/>
    </source>
</evidence>
<evidence type="ECO:0000256" key="1">
    <source>
        <dbReference type="SAM" id="MobiDB-lite"/>
    </source>
</evidence>
<feature type="region of interest" description="Disordered" evidence="1">
    <location>
        <begin position="44"/>
        <end position="70"/>
    </location>
</feature>
<dbReference type="EMBL" id="KZ302015">
    <property type="protein sequence ID" value="PFH49975.1"/>
    <property type="molecule type" value="Genomic_DNA"/>
</dbReference>
<gene>
    <name evidence="3" type="ORF">AMATHDRAFT_146422</name>
</gene>
<dbReference type="PANTHER" id="PTHR28062:SF1">
    <property type="entry name" value="TRANSMEMBRANE PROTEIN"/>
    <property type="match status" value="1"/>
</dbReference>
<feature type="region of interest" description="Disordered" evidence="1">
    <location>
        <begin position="264"/>
        <end position="289"/>
    </location>
</feature>
<dbReference type="AlphaFoldDB" id="A0A2A9NG47"/>
<dbReference type="OrthoDB" id="5562676at2759"/>
<evidence type="ECO:0000313" key="4">
    <source>
        <dbReference type="Proteomes" id="UP000242287"/>
    </source>
</evidence>
<evidence type="ECO:0008006" key="5">
    <source>
        <dbReference type="Google" id="ProtNLM"/>
    </source>
</evidence>
<keyword evidence="2" id="KW-1133">Transmembrane helix</keyword>
<keyword evidence="2" id="KW-0472">Membrane</keyword>
<accession>A0A2A9NG47</accession>
<feature type="compositionally biased region" description="Gly residues" evidence="1">
    <location>
        <begin position="55"/>
        <end position="70"/>
    </location>
</feature>
<reference evidence="3 4" key="1">
    <citation type="submission" date="2014-02" db="EMBL/GenBank/DDBJ databases">
        <title>Transposable element dynamics among asymbiotic and ectomycorrhizal Amanita fungi.</title>
        <authorList>
            <consortium name="DOE Joint Genome Institute"/>
            <person name="Hess J."/>
            <person name="Skrede I."/>
            <person name="Wolfe B."/>
            <person name="LaButti K."/>
            <person name="Ohm R.A."/>
            <person name="Grigoriev I.V."/>
            <person name="Pringle A."/>
        </authorList>
    </citation>
    <scope>NUCLEOTIDE SEQUENCE [LARGE SCALE GENOMIC DNA]</scope>
    <source>
        <strain evidence="3 4">SKay4041</strain>
    </source>
</reference>
<dbReference type="InterPro" id="IPR018786">
    <property type="entry name" value="Mit_KHE1"/>
</dbReference>
<protein>
    <recommendedName>
        <fullName evidence="5">Mitochondrial K+-H+ exchange-related-domain-containing protein</fullName>
    </recommendedName>
</protein>
<name>A0A2A9NG47_9AGAR</name>
<dbReference type="Pfam" id="PF10173">
    <property type="entry name" value="Mit_KHE1"/>
    <property type="match status" value="1"/>
</dbReference>
<dbReference type="Proteomes" id="UP000242287">
    <property type="component" value="Unassembled WGS sequence"/>
</dbReference>
<dbReference type="GO" id="GO:0005743">
    <property type="term" value="C:mitochondrial inner membrane"/>
    <property type="evidence" value="ECO:0007669"/>
    <property type="project" value="TreeGrafter"/>
</dbReference>
<feature type="transmembrane region" description="Helical" evidence="2">
    <location>
        <begin position="196"/>
        <end position="225"/>
    </location>
</feature>
<dbReference type="GO" id="GO:1902600">
    <property type="term" value="P:proton transmembrane transport"/>
    <property type="evidence" value="ECO:0007669"/>
    <property type="project" value="TreeGrafter"/>
</dbReference>
<organism evidence="3 4">
    <name type="scientific">Amanita thiersii Skay4041</name>
    <dbReference type="NCBI Taxonomy" id="703135"/>
    <lineage>
        <taxon>Eukaryota</taxon>
        <taxon>Fungi</taxon>
        <taxon>Dikarya</taxon>
        <taxon>Basidiomycota</taxon>
        <taxon>Agaricomycotina</taxon>
        <taxon>Agaricomycetes</taxon>
        <taxon>Agaricomycetidae</taxon>
        <taxon>Agaricales</taxon>
        <taxon>Pluteineae</taxon>
        <taxon>Amanitaceae</taxon>
        <taxon>Amanita</taxon>
    </lineage>
</organism>
<sequence>MRRLSIIAIPLTRPLAHARSKRILTYYQFQISHPPLAIPPFSTTLQQQQQEKGGWQSGGRGEGRKGASGGGLFARWMPEGGVVRWASAKAAETWAGFGKQEKGWKVCRSLYQTGERLVDRMDFEELALKSIDPSLGPRVTVATGSGKRVRGEGGEEKGTRGQIPLVYPPSISSGSETLRELRALVSYRLPKHRKGFYLWMMVAPFTAPFMIVPVIPNIPFFFCVWRSWSHYRAYKASQYIDTLLEHGSIIPEESPTLDAVYRDAQHHAPQKGQQLQEDEGDHQSHQRQHAVLLTREAVPSIVGLFSLKKSAEADVYRAVEQARLRVESGRTEL</sequence>
<proteinExistence type="predicted"/>